<dbReference type="InterPro" id="IPR036621">
    <property type="entry name" value="Anticodon-bd_dom_sf"/>
</dbReference>
<dbReference type="InterPro" id="IPR047246">
    <property type="entry name" value="ThrRS_anticodon"/>
</dbReference>
<evidence type="ECO:0000256" key="2">
    <source>
        <dbReference type="ARBA" id="ARBA00013163"/>
    </source>
</evidence>
<feature type="region of interest" description="Disordered" evidence="12">
    <location>
        <begin position="74"/>
        <end position="139"/>
    </location>
</feature>
<evidence type="ECO:0000313" key="15">
    <source>
        <dbReference type="Ensembl" id="ENSONIP00000030381.1"/>
    </source>
</evidence>
<dbReference type="PANTHER" id="PTHR11451:SF51">
    <property type="entry name" value="THREONINE--TRNA LIGASE"/>
    <property type="match status" value="1"/>
</dbReference>
<keyword evidence="4" id="KW-0479">Metal-binding</keyword>
<comment type="similarity">
    <text evidence="1">Belongs to the class-II aminoacyl-tRNA synthetase family.</text>
</comment>
<keyword evidence="9" id="KW-0030">Aminoacyl-tRNA synthetase</keyword>
<dbReference type="Proteomes" id="UP000005207">
    <property type="component" value="Linkage group LG1"/>
</dbReference>
<dbReference type="Pfam" id="PF00587">
    <property type="entry name" value="tRNA-synt_2b"/>
    <property type="match status" value="1"/>
</dbReference>
<keyword evidence="7" id="KW-0067">ATP-binding</keyword>
<evidence type="ECO:0000256" key="3">
    <source>
        <dbReference type="ARBA" id="ARBA00022598"/>
    </source>
</evidence>
<dbReference type="GO" id="GO:0046872">
    <property type="term" value="F:metal ion binding"/>
    <property type="evidence" value="ECO:0007669"/>
    <property type="project" value="UniProtKB-KW"/>
</dbReference>
<evidence type="ECO:0000256" key="6">
    <source>
        <dbReference type="ARBA" id="ARBA00022833"/>
    </source>
</evidence>
<evidence type="ECO:0000256" key="10">
    <source>
        <dbReference type="ARBA" id="ARBA00031900"/>
    </source>
</evidence>
<evidence type="ECO:0000256" key="11">
    <source>
        <dbReference type="ARBA" id="ARBA00049515"/>
    </source>
</evidence>
<feature type="domain" description="Aminoacyl-transfer RNA synthetases class-II family profile" evidence="13">
    <location>
        <begin position="440"/>
        <end position="680"/>
    </location>
</feature>
<dbReference type="GO" id="GO:0005739">
    <property type="term" value="C:mitochondrion"/>
    <property type="evidence" value="ECO:0007669"/>
    <property type="project" value="TreeGrafter"/>
</dbReference>
<gene>
    <name evidence="15" type="primary">tars3</name>
</gene>
<dbReference type="Gene3D" id="3.10.20.30">
    <property type="match status" value="1"/>
</dbReference>
<dbReference type="PROSITE" id="PS50862">
    <property type="entry name" value="AA_TRNA_LIGASE_II"/>
    <property type="match status" value="1"/>
</dbReference>
<dbReference type="Gene3D" id="3.40.50.800">
    <property type="entry name" value="Anticodon-binding domain"/>
    <property type="match status" value="1"/>
</dbReference>
<dbReference type="SUPFAM" id="SSF52954">
    <property type="entry name" value="Class II aaRS ABD-related"/>
    <property type="match status" value="1"/>
</dbReference>
<dbReference type="Gene3D" id="3.30.980.10">
    <property type="entry name" value="Threonyl-trna Synthetase, Chain A, domain 2"/>
    <property type="match status" value="1"/>
</dbReference>
<evidence type="ECO:0000259" key="13">
    <source>
        <dbReference type="PROSITE" id="PS50862"/>
    </source>
</evidence>
<dbReference type="GO" id="GO:0005524">
    <property type="term" value="F:ATP binding"/>
    <property type="evidence" value="ECO:0007669"/>
    <property type="project" value="UniProtKB-KW"/>
</dbReference>
<dbReference type="CDD" id="cd01667">
    <property type="entry name" value="TGS_ThrRS"/>
    <property type="match status" value="1"/>
</dbReference>
<dbReference type="InterPro" id="IPR045864">
    <property type="entry name" value="aa-tRNA-synth_II/BPL/LPL"/>
</dbReference>
<feature type="domain" description="TGS" evidence="14">
    <location>
        <begin position="169"/>
        <end position="233"/>
    </location>
</feature>
<dbReference type="FunFam" id="3.10.20.30:FF:000006">
    <property type="entry name" value="Threonine--tRNA ligase, cytoplasmic"/>
    <property type="match status" value="1"/>
</dbReference>
<evidence type="ECO:0000256" key="9">
    <source>
        <dbReference type="ARBA" id="ARBA00023146"/>
    </source>
</evidence>
<dbReference type="InterPro" id="IPR018163">
    <property type="entry name" value="Thr/Ala-tRNA-synth_IIc_edit"/>
</dbReference>
<dbReference type="Pfam" id="PF02824">
    <property type="entry name" value="TGS"/>
    <property type="match status" value="1"/>
</dbReference>
<organism evidence="15 16">
    <name type="scientific">Oreochromis niloticus</name>
    <name type="common">Nile tilapia</name>
    <name type="synonym">Tilapia nilotica</name>
    <dbReference type="NCBI Taxonomy" id="8128"/>
    <lineage>
        <taxon>Eukaryota</taxon>
        <taxon>Metazoa</taxon>
        <taxon>Chordata</taxon>
        <taxon>Craniata</taxon>
        <taxon>Vertebrata</taxon>
        <taxon>Euteleostomi</taxon>
        <taxon>Actinopterygii</taxon>
        <taxon>Neopterygii</taxon>
        <taxon>Teleostei</taxon>
        <taxon>Neoteleostei</taxon>
        <taxon>Acanthomorphata</taxon>
        <taxon>Ovalentaria</taxon>
        <taxon>Cichlomorphae</taxon>
        <taxon>Cichliformes</taxon>
        <taxon>Cichlidae</taxon>
        <taxon>African cichlids</taxon>
        <taxon>Pseudocrenilabrinae</taxon>
        <taxon>Oreochromini</taxon>
        <taxon>Oreochromis</taxon>
    </lineage>
</organism>
<evidence type="ECO:0000256" key="4">
    <source>
        <dbReference type="ARBA" id="ARBA00022723"/>
    </source>
</evidence>
<dbReference type="Pfam" id="PF03129">
    <property type="entry name" value="HGTP_anticodon"/>
    <property type="match status" value="1"/>
</dbReference>
<dbReference type="CDD" id="cd00771">
    <property type="entry name" value="ThrRS_core"/>
    <property type="match status" value="1"/>
</dbReference>
<feature type="compositionally biased region" description="Basic and acidic residues" evidence="12">
    <location>
        <begin position="120"/>
        <end position="130"/>
    </location>
</feature>
<dbReference type="SMART" id="SM00863">
    <property type="entry name" value="tRNA_SAD"/>
    <property type="match status" value="1"/>
</dbReference>
<keyword evidence="6" id="KW-0862">Zinc</keyword>
<dbReference type="SUPFAM" id="SSF55186">
    <property type="entry name" value="ThrRS/AlaRS common domain"/>
    <property type="match status" value="1"/>
</dbReference>
<keyword evidence="5" id="KW-0547">Nucleotide-binding</keyword>
<dbReference type="SUPFAM" id="SSF55681">
    <property type="entry name" value="Class II aaRS and biotin synthetases"/>
    <property type="match status" value="1"/>
</dbReference>
<evidence type="ECO:0000313" key="16">
    <source>
        <dbReference type="Proteomes" id="UP000005207"/>
    </source>
</evidence>
<dbReference type="InterPro" id="IPR002320">
    <property type="entry name" value="Thr-tRNA-ligase_IIa"/>
</dbReference>
<evidence type="ECO:0000256" key="12">
    <source>
        <dbReference type="SAM" id="MobiDB-lite"/>
    </source>
</evidence>
<dbReference type="InterPro" id="IPR012947">
    <property type="entry name" value="tRNA_SAD"/>
</dbReference>
<dbReference type="AlphaFoldDB" id="A0A669B4S9"/>
<comment type="catalytic activity">
    <reaction evidence="11">
        <text>tRNA(Thr) + L-threonine + ATP = L-threonyl-tRNA(Thr) + AMP + diphosphate + H(+)</text>
        <dbReference type="Rhea" id="RHEA:24624"/>
        <dbReference type="Rhea" id="RHEA-COMP:9670"/>
        <dbReference type="Rhea" id="RHEA-COMP:9704"/>
        <dbReference type="ChEBI" id="CHEBI:15378"/>
        <dbReference type="ChEBI" id="CHEBI:30616"/>
        <dbReference type="ChEBI" id="CHEBI:33019"/>
        <dbReference type="ChEBI" id="CHEBI:57926"/>
        <dbReference type="ChEBI" id="CHEBI:78442"/>
        <dbReference type="ChEBI" id="CHEBI:78534"/>
        <dbReference type="ChEBI" id="CHEBI:456215"/>
        <dbReference type="EC" id="6.1.1.3"/>
    </reaction>
</comment>
<dbReference type="InterPro" id="IPR004095">
    <property type="entry name" value="TGS"/>
</dbReference>
<evidence type="ECO:0000256" key="5">
    <source>
        <dbReference type="ARBA" id="ARBA00022741"/>
    </source>
</evidence>
<dbReference type="InterPro" id="IPR006195">
    <property type="entry name" value="aa-tRNA-synth_II"/>
</dbReference>
<reference evidence="15" key="3">
    <citation type="submission" date="2025-09" db="UniProtKB">
        <authorList>
            <consortium name="Ensembl"/>
        </authorList>
    </citation>
    <scope>IDENTIFICATION</scope>
</reference>
<dbReference type="GeneTree" id="ENSGT00940000154969"/>
<dbReference type="Ensembl" id="ENSONIT00000057931.1">
    <property type="protein sequence ID" value="ENSONIP00000030381.1"/>
    <property type="gene ID" value="ENSONIG00000002904.2"/>
</dbReference>
<evidence type="ECO:0000256" key="1">
    <source>
        <dbReference type="ARBA" id="ARBA00008226"/>
    </source>
</evidence>
<reference evidence="16" key="1">
    <citation type="submission" date="2012-01" db="EMBL/GenBank/DDBJ databases">
        <title>The Genome Sequence of Oreochromis niloticus (Nile Tilapia).</title>
        <authorList>
            <consortium name="Broad Institute Genome Assembly Team"/>
            <consortium name="Broad Institute Sequencing Platform"/>
            <person name="Di Palma F."/>
            <person name="Johnson J."/>
            <person name="Lander E.S."/>
            <person name="Lindblad-Toh K."/>
        </authorList>
    </citation>
    <scope>NUCLEOTIDE SEQUENCE [LARGE SCALE GENOMIC DNA]</scope>
</reference>
<evidence type="ECO:0000256" key="8">
    <source>
        <dbReference type="ARBA" id="ARBA00022917"/>
    </source>
</evidence>
<protein>
    <recommendedName>
        <fullName evidence="2">threonine--tRNA ligase</fullName>
        <ecNumber evidence="2">6.1.1.3</ecNumber>
    </recommendedName>
    <alternativeName>
        <fullName evidence="10">Threonyl-tRNA synthetase</fullName>
    </alternativeName>
</protein>
<dbReference type="FunFam" id="3.30.980.10:FF:000003">
    <property type="entry name" value="Threonine--tRNA ligase, cytoplasmic"/>
    <property type="match status" value="1"/>
</dbReference>
<sequence length="778" mass="89205">MAECLAARLAAQEEQILLLTREISTLRDGLGQGLDAAGLAVVSPELENLRTENEKLRYRLLHLRRGLQAELELEEARGKRQQGAKCDKAPQKNTSKPQQTNNRADNNKVAAVSTKTGNGNKKEKKQDKVQGDGGMKELNPWPEYVAERLSLYEELKRESDALQSKKAADSKPITVELPDGRKVEGKAWVTTPYQLACNISQGLADNAVISRVNGELWDLDRPLEQDCSLEILRFDNEDAQAVYWHSSAHILGEAMERFYGGCLCYGPPIENGFYYDMFLDGQKGVSSMEFGDLEALCKAVVKEKQPFERLEVSKETLLKMFKYNKFKCRILNEKVTTPTTTVYRCGPLIDLCRGPHVRHTGKIKAMKIYKNSSTYWEGRSDMETLQRIYGISFPDSKMLKEWEHFQEEAKNRDHRKIGKDQELFFFHDLSPGSCFFMPRGAYIYNTLTEFIRDEYWRRGFQEVASPNIYNSKLWETSGHWQHYSENMFSFSVEDDIFALKPMNCPGHCLMFSHRPRSWRELPLRLADFGVLHRNELSGTLTGLTRVRRFQQDDAHIFCTMDQVTTSVVFNISVGCFLLLTRCEKHLLKNMNLLIMSHFIDIKIKDAIGRYHQCATIQLDFQLPIRFNLTFVGKDGDDKSRPVIIHRAILGSVERMIAILTENYAGKWPLWLSPRQVMLVPVNPSCEDYAKKVCKQFTEAGFMADADLDSSCLLNKKIRNAQLAQYNFILVVGEKEKMTNGVNVRTRDNKVHGELPVSEVMARLTLLKQSRCRNAEEEF</sequence>
<dbReference type="PRINTS" id="PR01047">
    <property type="entry name" value="TRNASYNTHTHR"/>
</dbReference>
<dbReference type="FunFam" id="3.40.50.800:FF:000003">
    <property type="entry name" value="Threonine--tRNA ligase 2, cytoplasmic"/>
    <property type="match status" value="1"/>
</dbReference>
<dbReference type="GO" id="GO:0004829">
    <property type="term" value="F:threonine-tRNA ligase activity"/>
    <property type="evidence" value="ECO:0007669"/>
    <property type="project" value="UniProtKB-EC"/>
</dbReference>
<dbReference type="InterPro" id="IPR004154">
    <property type="entry name" value="Anticodon-bd"/>
</dbReference>
<name>A0A669B4S9_ORENI</name>
<dbReference type="EC" id="6.1.1.3" evidence="2"/>
<evidence type="ECO:0000256" key="7">
    <source>
        <dbReference type="ARBA" id="ARBA00022840"/>
    </source>
</evidence>
<dbReference type="InterPro" id="IPR002314">
    <property type="entry name" value="aa-tRNA-synt_IIb"/>
</dbReference>
<feature type="compositionally biased region" description="Polar residues" evidence="12">
    <location>
        <begin position="91"/>
        <end position="104"/>
    </location>
</feature>
<dbReference type="FunFam" id="3.30.930.10:FF:000002">
    <property type="entry name" value="Threonine--tRNA ligase"/>
    <property type="match status" value="1"/>
</dbReference>
<proteinExistence type="inferred from homology"/>
<reference evidence="15" key="2">
    <citation type="submission" date="2025-08" db="UniProtKB">
        <authorList>
            <consortium name="Ensembl"/>
        </authorList>
    </citation>
    <scope>IDENTIFICATION</scope>
</reference>
<dbReference type="InterPro" id="IPR012676">
    <property type="entry name" value="TGS-like"/>
</dbReference>
<keyword evidence="8" id="KW-0648">Protein biosynthesis</keyword>
<accession>A0A669B4S9</accession>
<dbReference type="InterPro" id="IPR012675">
    <property type="entry name" value="Beta-grasp_dom_sf"/>
</dbReference>
<dbReference type="GO" id="GO:0006435">
    <property type="term" value="P:threonyl-tRNA aminoacylation"/>
    <property type="evidence" value="ECO:0007669"/>
    <property type="project" value="InterPro"/>
</dbReference>
<dbReference type="SUPFAM" id="SSF81271">
    <property type="entry name" value="TGS-like"/>
    <property type="match status" value="1"/>
</dbReference>
<dbReference type="PANTHER" id="PTHR11451">
    <property type="entry name" value="THREONINE-TRNA LIGASE"/>
    <property type="match status" value="1"/>
</dbReference>
<dbReference type="PROSITE" id="PS51880">
    <property type="entry name" value="TGS"/>
    <property type="match status" value="1"/>
</dbReference>
<dbReference type="InterPro" id="IPR033728">
    <property type="entry name" value="ThrRS_core"/>
</dbReference>
<dbReference type="CDD" id="cd00860">
    <property type="entry name" value="ThrRS_anticodon"/>
    <property type="match status" value="1"/>
</dbReference>
<keyword evidence="3" id="KW-0436">Ligase</keyword>
<dbReference type="Gene3D" id="3.30.930.10">
    <property type="entry name" value="Bira Bifunctional Protein, Domain 2"/>
    <property type="match status" value="1"/>
</dbReference>
<evidence type="ECO:0000259" key="14">
    <source>
        <dbReference type="PROSITE" id="PS51880"/>
    </source>
</evidence>
<keyword evidence="16" id="KW-1185">Reference proteome</keyword>
<dbReference type="Pfam" id="PF07973">
    <property type="entry name" value="tRNA_SAD"/>
    <property type="match status" value="1"/>
</dbReference>